<comment type="caution">
    <text evidence="2">The sequence shown here is derived from an EMBL/GenBank/DDBJ whole genome shotgun (WGS) entry which is preliminary data.</text>
</comment>
<name>A0A024GC60_9STRA</name>
<organism evidence="2 3">
    <name type="scientific">Albugo candida</name>
    <dbReference type="NCBI Taxonomy" id="65357"/>
    <lineage>
        <taxon>Eukaryota</taxon>
        <taxon>Sar</taxon>
        <taxon>Stramenopiles</taxon>
        <taxon>Oomycota</taxon>
        <taxon>Peronosporomycetes</taxon>
        <taxon>Albuginales</taxon>
        <taxon>Albuginaceae</taxon>
        <taxon>Albugo</taxon>
    </lineage>
</organism>
<sequence length="236" mass="25668">MGASITIMNDTGKDWRCLLSPDHKALGIASVVSLIISIVSTIVYTGAIIYPWIEAMSAAGRAKWIGVSVGTWRGFTTAMLPFANTAAGIGAVSTFSVCVARAINELLDTRGYVIIPAGGYHRFDPMGPWLWQQGTCVNVSATNATNVHTETICMRPIFSGSIFHHERRYGIQSWIDKKGTVGSDYRAFSNSSTGTPQTQQNSLIPRFKSASASFTKIDEPPSVLSNRDDALFDRIR</sequence>
<dbReference type="EMBL" id="CAIX01000070">
    <property type="protein sequence ID" value="CCI44423.1"/>
    <property type="molecule type" value="Genomic_DNA"/>
</dbReference>
<evidence type="ECO:0000313" key="3">
    <source>
        <dbReference type="Proteomes" id="UP000053237"/>
    </source>
</evidence>
<keyword evidence="1" id="KW-0812">Transmembrane</keyword>
<keyword evidence="1" id="KW-0472">Membrane</keyword>
<reference evidence="2 3" key="1">
    <citation type="submission" date="2012-05" db="EMBL/GenBank/DDBJ databases">
        <title>Recombination and specialization in a pathogen metapopulation.</title>
        <authorList>
            <person name="Gardiner A."/>
            <person name="Kemen E."/>
            <person name="Schultz-Larsen T."/>
            <person name="MacLean D."/>
            <person name="Van Oosterhout C."/>
            <person name="Jones J.D.G."/>
        </authorList>
    </citation>
    <scope>NUCLEOTIDE SEQUENCE [LARGE SCALE GENOMIC DNA]</scope>
    <source>
        <strain evidence="2 3">Ac Nc2</strain>
    </source>
</reference>
<dbReference type="OrthoDB" id="122216at2759"/>
<evidence type="ECO:0000256" key="1">
    <source>
        <dbReference type="SAM" id="Phobius"/>
    </source>
</evidence>
<dbReference type="Proteomes" id="UP000053237">
    <property type="component" value="Unassembled WGS sequence"/>
</dbReference>
<protein>
    <submittedName>
        <fullName evidence="2">Uncharacterized protein</fullName>
    </submittedName>
</protein>
<dbReference type="InParanoid" id="A0A024GC60"/>
<proteinExistence type="predicted"/>
<gene>
    <name evidence="2" type="ORF">BN9_052320</name>
</gene>
<dbReference type="AlphaFoldDB" id="A0A024GC60"/>
<evidence type="ECO:0000313" key="2">
    <source>
        <dbReference type="EMBL" id="CCI44423.1"/>
    </source>
</evidence>
<keyword evidence="1" id="KW-1133">Transmembrane helix</keyword>
<feature type="transmembrane region" description="Helical" evidence="1">
    <location>
        <begin position="28"/>
        <end position="53"/>
    </location>
</feature>
<accession>A0A024GC60</accession>
<keyword evidence="3" id="KW-1185">Reference proteome</keyword>